<dbReference type="RefSeq" id="WP_045541447.1">
    <property type="nucleotide sequence ID" value="NZ_BJVR01000005.1"/>
</dbReference>
<dbReference type="EMBL" id="BJVR01000005">
    <property type="protein sequence ID" value="GEL49852.1"/>
    <property type="molecule type" value="Genomic_DNA"/>
</dbReference>
<evidence type="ECO:0000313" key="2">
    <source>
        <dbReference type="Proteomes" id="UP000321800"/>
    </source>
</evidence>
<reference evidence="1 2" key="1">
    <citation type="submission" date="2019-07" db="EMBL/GenBank/DDBJ databases">
        <title>Whole genome shotgun sequence of Acetobacter tropicalis NBRC 16470.</title>
        <authorList>
            <person name="Hosoyama A."/>
            <person name="Uohara A."/>
            <person name="Ohji S."/>
            <person name="Ichikawa N."/>
        </authorList>
    </citation>
    <scope>NUCLEOTIDE SEQUENCE [LARGE SCALE GENOMIC DNA]</scope>
    <source>
        <strain evidence="1 2">NBRC 16470</strain>
    </source>
</reference>
<proteinExistence type="predicted"/>
<organism evidence="1 2">
    <name type="scientific">Acetobacter tropicalis</name>
    <dbReference type="NCBI Taxonomy" id="104102"/>
    <lineage>
        <taxon>Bacteria</taxon>
        <taxon>Pseudomonadati</taxon>
        <taxon>Pseudomonadota</taxon>
        <taxon>Alphaproteobacteria</taxon>
        <taxon>Acetobacterales</taxon>
        <taxon>Acetobacteraceae</taxon>
        <taxon>Acetobacter</taxon>
    </lineage>
</organism>
<comment type="caution">
    <text evidence="1">The sequence shown here is derived from an EMBL/GenBank/DDBJ whole genome shotgun (WGS) entry which is preliminary data.</text>
</comment>
<dbReference type="AlphaFoldDB" id="A0A511FKV7"/>
<accession>A0A511FKV7</accession>
<dbReference type="Proteomes" id="UP000321800">
    <property type="component" value="Unassembled WGS sequence"/>
</dbReference>
<gene>
    <name evidence="1" type="ORF">ATR01nite_09270</name>
</gene>
<name>A0A511FKV7_9PROT</name>
<evidence type="ECO:0000313" key="1">
    <source>
        <dbReference type="EMBL" id="GEL49852.1"/>
    </source>
</evidence>
<protein>
    <submittedName>
        <fullName evidence="1">Uncharacterized protein</fullName>
    </submittedName>
</protein>
<sequence length="84" mass="9779">MSAYILNRIAEIEKERADRIQSYRDACSATSHRQLFNKLNEDIDRQAQGLTGTRRAEYEAMKSRKLAEADARDRENEAFWDALV</sequence>